<dbReference type="VEuPathDB" id="FungiDB:PLEOSDRAFT_171849"/>
<gene>
    <name evidence="2" type="ORF">PLEOSDRAFT_171849</name>
</gene>
<dbReference type="OrthoDB" id="10569575at2759"/>
<organism evidence="2 3">
    <name type="scientific">Pleurotus ostreatus (strain PC15)</name>
    <name type="common">Oyster mushroom</name>
    <dbReference type="NCBI Taxonomy" id="1137138"/>
    <lineage>
        <taxon>Eukaryota</taxon>
        <taxon>Fungi</taxon>
        <taxon>Dikarya</taxon>
        <taxon>Basidiomycota</taxon>
        <taxon>Agaricomycotina</taxon>
        <taxon>Agaricomycetes</taxon>
        <taxon>Agaricomycetidae</taxon>
        <taxon>Agaricales</taxon>
        <taxon>Pleurotineae</taxon>
        <taxon>Pleurotaceae</taxon>
        <taxon>Pleurotus</taxon>
    </lineage>
</organism>
<feature type="region of interest" description="Disordered" evidence="1">
    <location>
        <begin position="319"/>
        <end position="347"/>
    </location>
</feature>
<protein>
    <submittedName>
        <fullName evidence="2">Uncharacterized protein</fullName>
    </submittedName>
</protein>
<reference evidence="3" key="1">
    <citation type="journal article" date="2014" name="Proc. Natl. Acad. Sci. U.S.A.">
        <title>Extensive sampling of basidiomycete genomes demonstrates inadequacy of the white-rot/brown-rot paradigm for wood decay fungi.</title>
        <authorList>
            <person name="Riley R."/>
            <person name="Salamov A.A."/>
            <person name="Brown D.W."/>
            <person name="Nagy L.G."/>
            <person name="Floudas D."/>
            <person name="Held B.W."/>
            <person name="Levasseur A."/>
            <person name="Lombard V."/>
            <person name="Morin E."/>
            <person name="Otillar R."/>
            <person name="Lindquist E.A."/>
            <person name="Sun H."/>
            <person name="LaButti K.M."/>
            <person name="Schmutz J."/>
            <person name="Jabbour D."/>
            <person name="Luo H."/>
            <person name="Baker S.E."/>
            <person name="Pisabarro A.G."/>
            <person name="Walton J.D."/>
            <person name="Blanchette R.A."/>
            <person name="Henrissat B."/>
            <person name="Martin F."/>
            <person name="Cullen D."/>
            <person name="Hibbett D.S."/>
            <person name="Grigoriev I.V."/>
        </authorList>
    </citation>
    <scope>NUCLEOTIDE SEQUENCE [LARGE SCALE GENOMIC DNA]</scope>
    <source>
        <strain evidence="3">PC15</strain>
    </source>
</reference>
<dbReference type="AlphaFoldDB" id="A0A067NEE2"/>
<feature type="compositionally biased region" description="Acidic residues" evidence="1">
    <location>
        <begin position="319"/>
        <end position="328"/>
    </location>
</feature>
<dbReference type="InParanoid" id="A0A067NEE2"/>
<accession>A0A067NEE2</accession>
<proteinExistence type="predicted"/>
<evidence type="ECO:0000256" key="1">
    <source>
        <dbReference type="SAM" id="MobiDB-lite"/>
    </source>
</evidence>
<name>A0A067NEE2_PLEO1</name>
<sequence length="347" mass="37854">MVYRGKNSFSGFAFEHPALPLHGSHSLLRYAGHGNYLLTDPDSRSTKSFTITELARFVDTNQKLQRGQVLLEELPRGYILFANVYNKEPLVDTKFSTIDKHRNLVIGRGPSLRFLGITTEPPRRGRGYDGYEQIELPREDGLDGLERKILGVVGSVLQGREGLQPFRGVGVGRDPVPPSGNYRGSIHLRGCSQGTGYNGIGGGTYRGRGGGLYHGRGGRGATYRGGSYRGAGQARTIVDYRAGQTRTIVDYRDGGIHAFAARMPAHHPDPPNVDGDIHEDFVMDGTPAPDYSVVAGTSSYDPMVNHNINECAELPMEDTEVVEDEGELTESATAARDGNDTEDEEDN</sequence>
<dbReference type="HOGENOM" id="CLU_799550_0_0_1"/>
<dbReference type="Proteomes" id="UP000027073">
    <property type="component" value="Unassembled WGS sequence"/>
</dbReference>
<evidence type="ECO:0000313" key="2">
    <source>
        <dbReference type="EMBL" id="KDQ22482.1"/>
    </source>
</evidence>
<evidence type="ECO:0000313" key="3">
    <source>
        <dbReference type="Proteomes" id="UP000027073"/>
    </source>
</evidence>
<dbReference type="EMBL" id="KL198014">
    <property type="protein sequence ID" value="KDQ22482.1"/>
    <property type="molecule type" value="Genomic_DNA"/>
</dbReference>